<dbReference type="EMBL" id="BMJM01000005">
    <property type="protein sequence ID" value="GGE11447.1"/>
    <property type="molecule type" value="Genomic_DNA"/>
</dbReference>
<dbReference type="RefSeq" id="WP_188762536.1">
    <property type="nucleotide sequence ID" value="NZ_BMJM01000005.1"/>
</dbReference>
<sequence>MVSLSLRSEDRSDRHFAELSIVALTRAVEIEAGLLPVGASGVVVGIYADGKGYEVEFQKPFHAVVTLDVADLSA</sequence>
<comment type="caution">
    <text evidence="1">The sequence shown here is derived from an EMBL/GenBank/DDBJ whole genome shotgun (WGS) entry which is preliminary data.</text>
</comment>
<accession>A0A916ZSA4</accession>
<evidence type="ECO:0000313" key="2">
    <source>
        <dbReference type="Proteomes" id="UP000635071"/>
    </source>
</evidence>
<evidence type="ECO:0000313" key="1">
    <source>
        <dbReference type="EMBL" id="GGE11447.1"/>
    </source>
</evidence>
<gene>
    <name evidence="1" type="ORF">GCM10011529_17190</name>
</gene>
<evidence type="ECO:0008006" key="3">
    <source>
        <dbReference type="Google" id="ProtNLM"/>
    </source>
</evidence>
<dbReference type="Proteomes" id="UP000635071">
    <property type="component" value="Unassembled WGS sequence"/>
</dbReference>
<name>A0A916ZSA4_9SPHN</name>
<proteinExistence type="predicted"/>
<reference evidence="1" key="2">
    <citation type="submission" date="2020-09" db="EMBL/GenBank/DDBJ databases">
        <authorList>
            <person name="Sun Q."/>
            <person name="Zhou Y."/>
        </authorList>
    </citation>
    <scope>NUCLEOTIDE SEQUENCE</scope>
    <source>
        <strain evidence="1">CGMCC 1.15519</strain>
    </source>
</reference>
<protein>
    <recommendedName>
        <fullName evidence="3">DUF4926 domain-containing protein</fullName>
    </recommendedName>
</protein>
<organism evidence="1 2">
    <name type="scientific">Sandarakinorhabdus glacialis</name>
    <dbReference type="NCBI Taxonomy" id="1614636"/>
    <lineage>
        <taxon>Bacteria</taxon>
        <taxon>Pseudomonadati</taxon>
        <taxon>Pseudomonadota</taxon>
        <taxon>Alphaproteobacteria</taxon>
        <taxon>Sphingomonadales</taxon>
        <taxon>Sphingosinicellaceae</taxon>
        <taxon>Sandarakinorhabdus</taxon>
    </lineage>
</organism>
<keyword evidence="2" id="KW-1185">Reference proteome</keyword>
<dbReference type="AlphaFoldDB" id="A0A916ZSA4"/>
<reference evidence="1" key="1">
    <citation type="journal article" date="2014" name="Int. J. Syst. Evol. Microbiol.">
        <title>Complete genome sequence of Corynebacterium casei LMG S-19264T (=DSM 44701T), isolated from a smear-ripened cheese.</title>
        <authorList>
            <consortium name="US DOE Joint Genome Institute (JGI-PGF)"/>
            <person name="Walter F."/>
            <person name="Albersmeier A."/>
            <person name="Kalinowski J."/>
            <person name="Ruckert C."/>
        </authorList>
    </citation>
    <scope>NUCLEOTIDE SEQUENCE</scope>
    <source>
        <strain evidence="1">CGMCC 1.15519</strain>
    </source>
</reference>